<feature type="chain" id="PRO_5045258625" evidence="2">
    <location>
        <begin position="20"/>
        <end position="304"/>
    </location>
</feature>
<feature type="compositionally biased region" description="Low complexity" evidence="1">
    <location>
        <begin position="238"/>
        <end position="253"/>
    </location>
</feature>
<dbReference type="RefSeq" id="WP_377706867.1">
    <property type="nucleotide sequence ID" value="NZ_JBHRTE010000027.1"/>
</dbReference>
<dbReference type="Proteomes" id="UP001595557">
    <property type="component" value="Unassembled WGS sequence"/>
</dbReference>
<evidence type="ECO:0000256" key="1">
    <source>
        <dbReference type="SAM" id="MobiDB-lite"/>
    </source>
</evidence>
<evidence type="ECO:0000256" key="2">
    <source>
        <dbReference type="SAM" id="SignalP"/>
    </source>
</evidence>
<accession>A0ABV7IGR8</accession>
<keyword evidence="4" id="KW-1185">Reference proteome</keyword>
<feature type="signal peptide" evidence="2">
    <location>
        <begin position="1"/>
        <end position="19"/>
    </location>
</feature>
<gene>
    <name evidence="3" type="ORF">ACFOD7_05770</name>
</gene>
<feature type="region of interest" description="Disordered" evidence="1">
    <location>
        <begin position="173"/>
        <end position="304"/>
    </location>
</feature>
<sequence length="304" mass="30207">MTPRLALIALMTLPLAACEGVNLPGLGTAEPEVQGHKGPPGVSPLEQPIETGAEVKPVSTAEASTYNTAAFSARGNEPFWAVDVAGSTAIYKTPDNQKGRPIRVNRLAFAQGVEYVGVHAGRPFVLNIRAAECEDSMSGQDFPFTARLTVSGRSEAGCASAASAEVAQAVAATRAPAPAAPRQATTTRRPAATRPAPTPAAAEEKPAPTPATPAPATETPEAGDQAPPASTPAPTTPAPAATPAAPASEGTADLPPPPATGTAPAEAPAEAPADAGTPATPRLPVAPATPAAPASGTTTTEPAE</sequence>
<proteinExistence type="predicted"/>
<feature type="compositionally biased region" description="Low complexity" evidence="1">
    <location>
        <begin position="260"/>
        <end position="304"/>
    </location>
</feature>
<feature type="compositionally biased region" description="Low complexity" evidence="1">
    <location>
        <begin position="173"/>
        <end position="201"/>
    </location>
</feature>
<comment type="caution">
    <text evidence="3">The sequence shown here is derived from an EMBL/GenBank/DDBJ whole genome shotgun (WGS) entry which is preliminary data.</text>
</comment>
<reference evidence="4" key="1">
    <citation type="journal article" date="2019" name="Int. J. Syst. Evol. Microbiol.">
        <title>The Global Catalogue of Microorganisms (GCM) 10K type strain sequencing project: providing services to taxonomists for standard genome sequencing and annotation.</title>
        <authorList>
            <consortium name="The Broad Institute Genomics Platform"/>
            <consortium name="The Broad Institute Genome Sequencing Center for Infectious Disease"/>
            <person name="Wu L."/>
            <person name="Ma J."/>
        </authorList>
    </citation>
    <scope>NUCLEOTIDE SEQUENCE [LARGE SCALE GENOMIC DNA]</scope>
    <source>
        <strain evidence="4">KCTC 52239</strain>
    </source>
</reference>
<feature type="compositionally biased region" description="Low complexity" evidence="1">
    <location>
        <begin position="214"/>
        <end position="228"/>
    </location>
</feature>
<evidence type="ECO:0000313" key="3">
    <source>
        <dbReference type="EMBL" id="MFC3167552.1"/>
    </source>
</evidence>
<dbReference type="EMBL" id="JBHRTE010000027">
    <property type="protein sequence ID" value="MFC3167552.1"/>
    <property type="molecule type" value="Genomic_DNA"/>
</dbReference>
<organism evidence="3 4">
    <name type="scientific">Paracoccus fontiphilus</name>
    <dbReference type="NCBI Taxonomy" id="1815556"/>
    <lineage>
        <taxon>Bacteria</taxon>
        <taxon>Pseudomonadati</taxon>
        <taxon>Pseudomonadota</taxon>
        <taxon>Alphaproteobacteria</taxon>
        <taxon>Rhodobacterales</taxon>
        <taxon>Paracoccaceae</taxon>
        <taxon>Paracoccus</taxon>
    </lineage>
</organism>
<keyword evidence="2" id="KW-0732">Signal</keyword>
<name>A0ABV7IGR8_9RHOB</name>
<evidence type="ECO:0000313" key="4">
    <source>
        <dbReference type="Proteomes" id="UP001595557"/>
    </source>
</evidence>
<protein>
    <submittedName>
        <fullName evidence="3">COG3650 family protein</fullName>
    </submittedName>
</protein>